<keyword evidence="1" id="KW-0472">Membrane</keyword>
<feature type="transmembrane region" description="Helical" evidence="1">
    <location>
        <begin position="57"/>
        <end position="79"/>
    </location>
</feature>
<evidence type="ECO:0000313" key="3">
    <source>
        <dbReference type="EMBL" id="MDA1362355.1"/>
    </source>
</evidence>
<dbReference type="AlphaFoldDB" id="A0A9X3PF62"/>
<dbReference type="InterPro" id="IPR055568">
    <property type="entry name" value="DUF7144"/>
</dbReference>
<sequence length="144" mass="15220">MTREDWLPRRSAGGSALAGVLLLLMGAWQLLTGYAVAIGGVSVFTGGGYWYRGDSTGWGWVNLVIGLAAVVIGLGQLGAWRRLARWGAHPVPALAVASVSAVNQVLLAPQYPLWAALAIAVDVFVIWDLATRARAAVRSDRLAP</sequence>
<protein>
    <recommendedName>
        <fullName evidence="2">DUF7144 domain-containing protein</fullName>
    </recommendedName>
</protein>
<gene>
    <name evidence="3" type="ORF">O1R50_22210</name>
</gene>
<evidence type="ECO:0000313" key="4">
    <source>
        <dbReference type="Proteomes" id="UP001146067"/>
    </source>
</evidence>
<keyword evidence="4" id="KW-1185">Reference proteome</keyword>
<keyword evidence="1" id="KW-0812">Transmembrane</keyword>
<feature type="transmembrane region" description="Helical" evidence="1">
    <location>
        <begin position="91"/>
        <end position="107"/>
    </location>
</feature>
<dbReference type="RefSeq" id="WP_270112424.1">
    <property type="nucleotide sequence ID" value="NZ_JAPZVP010000022.1"/>
</dbReference>
<proteinExistence type="predicted"/>
<feature type="transmembrane region" description="Helical" evidence="1">
    <location>
        <begin position="12"/>
        <end position="37"/>
    </location>
</feature>
<evidence type="ECO:0000259" key="2">
    <source>
        <dbReference type="Pfam" id="PF23636"/>
    </source>
</evidence>
<keyword evidence="1" id="KW-1133">Transmembrane helix</keyword>
<feature type="transmembrane region" description="Helical" evidence="1">
    <location>
        <begin position="113"/>
        <end position="131"/>
    </location>
</feature>
<dbReference type="Pfam" id="PF23636">
    <property type="entry name" value="DUF7144"/>
    <property type="match status" value="1"/>
</dbReference>
<organism evidence="3 4">
    <name type="scientific">Glycomyces luteolus</name>
    <dbReference type="NCBI Taxonomy" id="2670330"/>
    <lineage>
        <taxon>Bacteria</taxon>
        <taxon>Bacillati</taxon>
        <taxon>Actinomycetota</taxon>
        <taxon>Actinomycetes</taxon>
        <taxon>Glycomycetales</taxon>
        <taxon>Glycomycetaceae</taxon>
        <taxon>Glycomyces</taxon>
    </lineage>
</organism>
<dbReference type="EMBL" id="JAPZVP010000022">
    <property type="protein sequence ID" value="MDA1362355.1"/>
    <property type="molecule type" value="Genomic_DNA"/>
</dbReference>
<feature type="domain" description="DUF7144" evidence="2">
    <location>
        <begin position="16"/>
        <end position="133"/>
    </location>
</feature>
<dbReference type="Proteomes" id="UP001146067">
    <property type="component" value="Unassembled WGS sequence"/>
</dbReference>
<accession>A0A9X3PF62</accession>
<reference evidence="3" key="1">
    <citation type="submission" date="2022-12" db="EMBL/GenBank/DDBJ databases">
        <title>Gycomyces niveus sp.nov.,a novel actinomycete isolated from soil in Shouguan.</title>
        <authorList>
            <person name="Yang X."/>
        </authorList>
    </citation>
    <scope>NUCLEOTIDE SEQUENCE</scope>
    <source>
        <strain evidence="3">NEAU-A15</strain>
    </source>
</reference>
<comment type="caution">
    <text evidence="3">The sequence shown here is derived from an EMBL/GenBank/DDBJ whole genome shotgun (WGS) entry which is preliminary data.</text>
</comment>
<name>A0A9X3PF62_9ACTN</name>
<evidence type="ECO:0000256" key="1">
    <source>
        <dbReference type="SAM" id="Phobius"/>
    </source>
</evidence>